<keyword evidence="3 6" id="KW-0694">RNA-binding</keyword>
<keyword evidence="5 6" id="KW-0804">Transcription</keyword>
<sequence>MTRSEMREHVFKLIFRVPFHDKNELREQIDYYFDDLTDVNEKDYEYIKNKALLVCELSDELDEKINSVSEGWPVDRIGKAELAIMRLAVYEMLYDDDIPVNVAINEAVELAKSYGSDDNAASFVNGVLAKLV</sequence>
<keyword evidence="2 6" id="KW-0889">Transcription antitermination</keyword>
<organism evidence="8 9">
    <name type="scientific">[Lactobacillus] rogosae</name>
    <dbReference type="NCBI Taxonomy" id="706562"/>
    <lineage>
        <taxon>Bacteria</taxon>
        <taxon>Bacillati</taxon>
        <taxon>Bacillota</taxon>
        <taxon>Clostridia</taxon>
        <taxon>Lachnospirales</taxon>
        <taxon>Lachnospiraceae</taxon>
        <taxon>Lachnospira</taxon>
    </lineage>
</organism>
<dbReference type="RefSeq" id="WP_022503176.1">
    <property type="nucleotide sequence ID" value="NZ_DAWCMB010000269.1"/>
</dbReference>
<feature type="domain" description="NusB/RsmB/TIM44" evidence="7">
    <location>
        <begin position="5"/>
        <end position="131"/>
    </location>
</feature>
<dbReference type="HAMAP" id="MF_00073">
    <property type="entry name" value="NusB"/>
    <property type="match status" value="1"/>
</dbReference>
<evidence type="ECO:0000256" key="4">
    <source>
        <dbReference type="ARBA" id="ARBA00023015"/>
    </source>
</evidence>
<evidence type="ECO:0000259" key="7">
    <source>
        <dbReference type="Pfam" id="PF01029"/>
    </source>
</evidence>
<comment type="function">
    <text evidence="6">Involved in transcription antitermination. Required for transcription of ribosomal RNA (rRNA) genes. Binds specifically to the boxA antiterminator sequence of the ribosomal RNA (rrn) operons.</text>
</comment>
<dbReference type="Gene3D" id="1.10.940.10">
    <property type="entry name" value="NusB-like"/>
    <property type="match status" value="1"/>
</dbReference>
<dbReference type="InterPro" id="IPR011605">
    <property type="entry name" value="NusB_fam"/>
</dbReference>
<dbReference type="InterPro" id="IPR035926">
    <property type="entry name" value="NusB-like_sf"/>
</dbReference>
<dbReference type="NCBIfam" id="TIGR01951">
    <property type="entry name" value="nusB"/>
    <property type="match status" value="1"/>
</dbReference>
<dbReference type="PANTHER" id="PTHR11078:SF3">
    <property type="entry name" value="ANTITERMINATION NUSB DOMAIN-CONTAINING PROTEIN"/>
    <property type="match status" value="1"/>
</dbReference>
<dbReference type="Proteomes" id="UP001442364">
    <property type="component" value="Unassembled WGS sequence"/>
</dbReference>
<evidence type="ECO:0000256" key="6">
    <source>
        <dbReference type="HAMAP-Rule" id="MF_00073"/>
    </source>
</evidence>
<evidence type="ECO:0000256" key="3">
    <source>
        <dbReference type="ARBA" id="ARBA00022884"/>
    </source>
</evidence>
<dbReference type="InterPro" id="IPR006027">
    <property type="entry name" value="NusB_RsmB_TIM44"/>
</dbReference>
<evidence type="ECO:0000313" key="8">
    <source>
        <dbReference type="EMBL" id="MEQ2378679.1"/>
    </source>
</evidence>
<keyword evidence="9" id="KW-1185">Reference proteome</keyword>
<accession>A0ABV1BUY2</accession>
<evidence type="ECO:0000256" key="1">
    <source>
        <dbReference type="ARBA" id="ARBA00005952"/>
    </source>
</evidence>
<comment type="similarity">
    <text evidence="1 6">Belongs to the NusB family.</text>
</comment>
<comment type="caution">
    <text evidence="8">The sequence shown here is derived from an EMBL/GenBank/DDBJ whole genome shotgun (WGS) entry which is preliminary data.</text>
</comment>
<protein>
    <recommendedName>
        <fullName evidence="6">Transcription antitermination protein NusB</fullName>
    </recommendedName>
    <alternativeName>
        <fullName evidence="6">Antitermination factor NusB</fullName>
    </alternativeName>
</protein>
<keyword evidence="4 6" id="KW-0805">Transcription regulation</keyword>
<name>A0ABV1BUY2_9FIRM</name>
<evidence type="ECO:0000256" key="2">
    <source>
        <dbReference type="ARBA" id="ARBA00022814"/>
    </source>
</evidence>
<evidence type="ECO:0000256" key="5">
    <source>
        <dbReference type="ARBA" id="ARBA00023163"/>
    </source>
</evidence>
<reference evidence="8 9" key="1">
    <citation type="submission" date="2024-03" db="EMBL/GenBank/DDBJ databases">
        <title>Human intestinal bacterial collection.</title>
        <authorList>
            <person name="Pauvert C."/>
            <person name="Hitch T.C.A."/>
            <person name="Clavel T."/>
        </authorList>
    </citation>
    <scope>NUCLEOTIDE SEQUENCE [LARGE SCALE GENOMIC DNA]</scope>
    <source>
        <strain evidence="8 9">CLA-AA-H255</strain>
    </source>
</reference>
<proteinExistence type="inferred from homology"/>
<dbReference type="Pfam" id="PF01029">
    <property type="entry name" value="NusB"/>
    <property type="match status" value="1"/>
</dbReference>
<evidence type="ECO:0000313" key="9">
    <source>
        <dbReference type="Proteomes" id="UP001442364"/>
    </source>
</evidence>
<dbReference type="EMBL" id="JBBMER010000001">
    <property type="protein sequence ID" value="MEQ2378679.1"/>
    <property type="molecule type" value="Genomic_DNA"/>
</dbReference>
<gene>
    <name evidence="6 8" type="primary">nusB</name>
    <name evidence="8" type="ORF">WMO14_02095</name>
</gene>
<dbReference type="SUPFAM" id="SSF48013">
    <property type="entry name" value="NusB-like"/>
    <property type="match status" value="1"/>
</dbReference>
<dbReference type="PANTHER" id="PTHR11078">
    <property type="entry name" value="N UTILIZATION SUBSTANCE PROTEIN B-RELATED"/>
    <property type="match status" value="1"/>
</dbReference>